<keyword evidence="1" id="KW-1133">Transmembrane helix</keyword>
<feature type="transmembrane region" description="Helical" evidence="1">
    <location>
        <begin position="40"/>
        <end position="61"/>
    </location>
</feature>
<evidence type="ECO:0000256" key="1">
    <source>
        <dbReference type="SAM" id="Phobius"/>
    </source>
</evidence>
<dbReference type="EMBL" id="ML738932">
    <property type="protein sequence ID" value="KAE8155389.1"/>
    <property type="molecule type" value="Genomic_DNA"/>
</dbReference>
<gene>
    <name evidence="2" type="ORF">BDV40DRAFT_283851</name>
</gene>
<keyword evidence="1" id="KW-0472">Membrane</keyword>
<dbReference type="AlphaFoldDB" id="A0A5N6UA93"/>
<keyword evidence="1" id="KW-0812">Transmembrane</keyword>
<dbReference type="Proteomes" id="UP000326950">
    <property type="component" value="Unassembled WGS sequence"/>
</dbReference>
<name>A0A5N6UA93_ASPTM</name>
<sequence>MRRIFPVSLRIELVSAYSLHETRGAVGQEDVSINFRFDMIGLRGLILILGSGSVTVSQILWDLSEMEM</sequence>
<proteinExistence type="predicted"/>
<protein>
    <submittedName>
        <fullName evidence="2">Uncharacterized protein</fullName>
    </submittedName>
</protein>
<evidence type="ECO:0000313" key="2">
    <source>
        <dbReference type="EMBL" id="KAE8155389.1"/>
    </source>
</evidence>
<organism evidence="2 3">
    <name type="scientific">Aspergillus tamarii</name>
    <dbReference type="NCBI Taxonomy" id="41984"/>
    <lineage>
        <taxon>Eukaryota</taxon>
        <taxon>Fungi</taxon>
        <taxon>Dikarya</taxon>
        <taxon>Ascomycota</taxon>
        <taxon>Pezizomycotina</taxon>
        <taxon>Eurotiomycetes</taxon>
        <taxon>Eurotiomycetidae</taxon>
        <taxon>Eurotiales</taxon>
        <taxon>Aspergillaceae</taxon>
        <taxon>Aspergillus</taxon>
        <taxon>Aspergillus subgen. Circumdati</taxon>
    </lineage>
</organism>
<keyword evidence="3" id="KW-1185">Reference proteome</keyword>
<reference evidence="2 3" key="1">
    <citation type="submission" date="2019-04" db="EMBL/GenBank/DDBJ databases">
        <title>Friends and foes A comparative genomics study of 23 Aspergillus species from section Flavi.</title>
        <authorList>
            <consortium name="DOE Joint Genome Institute"/>
            <person name="Kjaerbolling I."/>
            <person name="Vesth T."/>
            <person name="Frisvad J.C."/>
            <person name="Nybo J.L."/>
            <person name="Theobald S."/>
            <person name="Kildgaard S."/>
            <person name="Isbrandt T."/>
            <person name="Kuo A."/>
            <person name="Sato A."/>
            <person name="Lyhne E.K."/>
            <person name="Kogle M.E."/>
            <person name="Wiebenga A."/>
            <person name="Kun R.S."/>
            <person name="Lubbers R.J."/>
            <person name="Makela M.R."/>
            <person name="Barry K."/>
            <person name="Chovatia M."/>
            <person name="Clum A."/>
            <person name="Daum C."/>
            <person name="Haridas S."/>
            <person name="He G."/>
            <person name="LaButti K."/>
            <person name="Lipzen A."/>
            <person name="Mondo S."/>
            <person name="Riley R."/>
            <person name="Salamov A."/>
            <person name="Simmons B.A."/>
            <person name="Magnuson J.K."/>
            <person name="Henrissat B."/>
            <person name="Mortensen U.H."/>
            <person name="Larsen T.O."/>
            <person name="Devries R.P."/>
            <person name="Grigoriev I.V."/>
            <person name="Machida M."/>
            <person name="Baker S.E."/>
            <person name="Andersen M.R."/>
        </authorList>
    </citation>
    <scope>NUCLEOTIDE SEQUENCE [LARGE SCALE GENOMIC DNA]</scope>
    <source>
        <strain evidence="2 3">CBS 117626</strain>
    </source>
</reference>
<evidence type="ECO:0000313" key="3">
    <source>
        <dbReference type="Proteomes" id="UP000326950"/>
    </source>
</evidence>
<accession>A0A5N6UA93</accession>